<accession>A0A448WF11</accession>
<evidence type="ECO:0000313" key="4">
    <source>
        <dbReference type="Proteomes" id="UP000784294"/>
    </source>
</evidence>
<evidence type="ECO:0000256" key="1">
    <source>
        <dbReference type="SAM" id="MobiDB-lite"/>
    </source>
</evidence>
<dbReference type="PROSITE" id="PS51020">
    <property type="entry name" value="SPONDIN"/>
    <property type="match status" value="1"/>
</dbReference>
<dbReference type="InterPro" id="IPR009465">
    <property type="entry name" value="Spondin_N"/>
</dbReference>
<proteinExistence type="predicted"/>
<dbReference type="Proteomes" id="UP000784294">
    <property type="component" value="Unassembled WGS sequence"/>
</dbReference>
<evidence type="ECO:0000259" key="2">
    <source>
        <dbReference type="PROSITE" id="PS51020"/>
    </source>
</evidence>
<comment type="caution">
    <text evidence="3">The sequence shown here is derived from an EMBL/GenBank/DDBJ whole genome shotgun (WGS) entry which is preliminary data.</text>
</comment>
<dbReference type="EMBL" id="CAAALY010008189">
    <property type="protein sequence ID" value="VEL10150.1"/>
    <property type="molecule type" value="Genomic_DNA"/>
</dbReference>
<feature type="region of interest" description="Disordered" evidence="1">
    <location>
        <begin position="128"/>
        <end position="153"/>
    </location>
</feature>
<name>A0A448WF11_9PLAT</name>
<feature type="compositionally biased region" description="Gly residues" evidence="1">
    <location>
        <begin position="138"/>
        <end position="153"/>
    </location>
</feature>
<reference evidence="3" key="1">
    <citation type="submission" date="2018-11" db="EMBL/GenBank/DDBJ databases">
        <authorList>
            <consortium name="Pathogen Informatics"/>
        </authorList>
    </citation>
    <scope>NUCLEOTIDE SEQUENCE</scope>
</reference>
<dbReference type="AlphaFoldDB" id="A0A448WF11"/>
<gene>
    <name evidence="3" type="ORF">PXEA_LOCUS3590</name>
</gene>
<protein>
    <recommendedName>
        <fullName evidence="2">Spondin domain-containing protein</fullName>
    </recommendedName>
</protein>
<keyword evidence="4" id="KW-1185">Reference proteome</keyword>
<evidence type="ECO:0000313" key="3">
    <source>
        <dbReference type="EMBL" id="VEL10150.1"/>
    </source>
</evidence>
<sequence length="153" mass="15945">MRLDLGPWDAGVAPGHTYVPMVERDSPQADPDPVCPITPAWPRGQPFTVLTDPPPPGPGLHDSGLALNNARVGEGHSVAHSQSSMYGSSMLLKAHKRRRLAPIGEELNVLPASKKAISSRIVRLSSAPPTGFEPGYGISSGGTGSQGGGDIHD</sequence>
<organism evidence="3 4">
    <name type="scientific">Protopolystoma xenopodis</name>
    <dbReference type="NCBI Taxonomy" id="117903"/>
    <lineage>
        <taxon>Eukaryota</taxon>
        <taxon>Metazoa</taxon>
        <taxon>Spiralia</taxon>
        <taxon>Lophotrochozoa</taxon>
        <taxon>Platyhelminthes</taxon>
        <taxon>Monogenea</taxon>
        <taxon>Polyopisthocotylea</taxon>
        <taxon>Polystomatidea</taxon>
        <taxon>Polystomatidae</taxon>
        <taxon>Protopolystoma</taxon>
    </lineage>
</organism>
<feature type="domain" description="Spondin" evidence="2">
    <location>
        <begin position="1"/>
        <end position="42"/>
    </location>
</feature>